<dbReference type="Proteomes" id="UP001236806">
    <property type="component" value="Unassembled WGS sequence"/>
</dbReference>
<dbReference type="PANTHER" id="PTHR43085:SF1">
    <property type="entry name" value="PSEUDOURIDINE KINASE-RELATED"/>
    <property type="match status" value="1"/>
</dbReference>
<comment type="caution">
    <text evidence="7">The sequence shown here is derived from an EMBL/GenBank/DDBJ whole genome shotgun (WGS) entry which is preliminary data.</text>
</comment>
<evidence type="ECO:0000256" key="5">
    <source>
        <dbReference type="ARBA" id="ARBA00022840"/>
    </source>
</evidence>
<dbReference type="GO" id="GO:0008673">
    <property type="term" value="F:2-dehydro-3-deoxygluconokinase activity"/>
    <property type="evidence" value="ECO:0007669"/>
    <property type="project" value="UniProtKB-EC"/>
</dbReference>
<evidence type="ECO:0000256" key="3">
    <source>
        <dbReference type="ARBA" id="ARBA00022741"/>
    </source>
</evidence>
<evidence type="ECO:0000313" key="7">
    <source>
        <dbReference type="EMBL" id="MDQ0675993.1"/>
    </source>
</evidence>
<keyword evidence="4" id="KW-0418">Kinase</keyword>
<organism evidence="7 8">
    <name type="scientific">Pseudarthrobacter siccitolerans</name>
    <dbReference type="NCBI Taxonomy" id="861266"/>
    <lineage>
        <taxon>Bacteria</taxon>
        <taxon>Bacillati</taxon>
        <taxon>Actinomycetota</taxon>
        <taxon>Actinomycetes</taxon>
        <taxon>Micrococcales</taxon>
        <taxon>Micrococcaceae</taxon>
        <taxon>Pseudarthrobacter</taxon>
    </lineage>
</organism>
<dbReference type="InterPro" id="IPR029056">
    <property type="entry name" value="Ribokinase-like"/>
</dbReference>
<comment type="similarity">
    <text evidence="1">Belongs to the carbohydrate kinase PfkB family.</text>
</comment>
<keyword evidence="2 7" id="KW-0808">Transferase</keyword>
<accession>A0ABU0PPX3</accession>
<evidence type="ECO:0000256" key="4">
    <source>
        <dbReference type="ARBA" id="ARBA00022777"/>
    </source>
</evidence>
<dbReference type="Gene3D" id="3.40.1190.20">
    <property type="match status" value="1"/>
</dbReference>
<evidence type="ECO:0000313" key="8">
    <source>
        <dbReference type="Proteomes" id="UP001236806"/>
    </source>
</evidence>
<evidence type="ECO:0000256" key="1">
    <source>
        <dbReference type="ARBA" id="ARBA00010688"/>
    </source>
</evidence>
<protein>
    <submittedName>
        <fullName evidence="7">2-dehydro-3-deoxygluconokinase</fullName>
        <ecNumber evidence="7">2.7.1.45</ecNumber>
    </submittedName>
</protein>
<evidence type="ECO:0000256" key="2">
    <source>
        <dbReference type="ARBA" id="ARBA00022679"/>
    </source>
</evidence>
<dbReference type="PANTHER" id="PTHR43085">
    <property type="entry name" value="HEXOKINASE FAMILY MEMBER"/>
    <property type="match status" value="1"/>
</dbReference>
<evidence type="ECO:0000259" key="6">
    <source>
        <dbReference type="Pfam" id="PF00294"/>
    </source>
</evidence>
<feature type="domain" description="Carbohydrate kinase PfkB" evidence="6">
    <location>
        <begin position="34"/>
        <end position="300"/>
    </location>
</feature>
<keyword evidence="5" id="KW-0067">ATP-binding</keyword>
<name>A0ABU0PPX3_9MICC</name>
<dbReference type="InterPro" id="IPR011611">
    <property type="entry name" value="PfkB_dom"/>
</dbReference>
<sequence length="334" mass="33846">MNGAKHDNFDVVVMGEILVEVATDLPFAHGVPAQLGISGDALNVAAASAAAGASVGLLAVLTDDDLGQSIAARIAELGISTDLLKYRQGQQGVYLVHSDPEGQREFSYARNGSVGSSLGPDDVDPRVFQSAGAVVAGGIACAISTTSRAAVVKAASLARRFVFDPNFRPRLTTVEDAAAVLAELAPQAFLVTPSFPGETSMLLGTSTPREAAARLRSMRTELVAVTCGAEGVQLEWDGDSAWIPAVPAPAVVDQTGAGDAFVGTLTARLVLGDSFPTAARYGAAASSLVVGGKGGTGFIPTFEQTRKHAATGTPATATSAKAANAVEGAVSSHA</sequence>
<dbReference type="EC" id="2.7.1.45" evidence="7"/>
<keyword evidence="3" id="KW-0547">Nucleotide-binding</keyword>
<dbReference type="EMBL" id="JAUSXB010000001">
    <property type="protein sequence ID" value="MDQ0675993.1"/>
    <property type="molecule type" value="Genomic_DNA"/>
</dbReference>
<dbReference type="InterPro" id="IPR050306">
    <property type="entry name" value="PfkB_Carbo_kinase"/>
</dbReference>
<dbReference type="CDD" id="cd01166">
    <property type="entry name" value="KdgK"/>
    <property type="match status" value="1"/>
</dbReference>
<dbReference type="Pfam" id="PF00294">
    <property type="entry name" value="PfkB"/>
    <property type="match status" value="1"/>
</dbReference>
<reference evidence="7 8" key="1">
    <citation type="submission" date="2023-07" db="EMBL/GenBank/DDBJ databases">
        <title>Comparative genomics of wheat-associated soil bacteria to identify genetic determinants of phenazine resistance.</title>
        <authorList>
            <person name="Mouncey N."/>
        </authorList>
    </citation>
    <scope>NUCLEOTIDE SEQUENCE [LARGE SCALE GENOMIC DNA]</scope>
    <source>
        <strain evidence="7 8">W1I3</strain>
    </source>
</reference>
<gene>
    <name evidence="7" type="ORF">QFZ36_003554</name>
</gene>
<dbReference type="SUPFAM" id="SSF53613">
    <property type="entry name" value="Ribokinase-like"/>
    <property type="match status" value="1"/>
</dbReference>
<proteinExistence type="inferred from homology"/>
<keyword evidence="8" id="KW-1185">Reference proteome</keyword>